<name>A0A815CCK7_9BILA</name>
<evidence type="ECO:0000313" key="4">
    <source>
        <dbReference type="Proteomes" id="UP000663829"/>
    </source>
</evidence>
<evidence type="ECO:0000256" key="1">
    <source>
        <dbReference type="SAM" id="Coils"/>
    </source>
</evidence>
<dbReference type="AlphaFoldDB" id="A0A815CCK7"/>
<keyword evidence="1" id="KW-0175">Coiled coil</keyword>
<feature type="coiled-coil region" evidence="1">
    <location>
        <begin position="84"/>
        <end position="125"/>
    </location>
</feature>
<accession>A0A815CCK7</accession>
<organism evidence="2 4">
    <name type="scientific">Didymodactylos carnosus</name>
    <dbReference type="NCBI Taxonomy" id="1234261"/>
    <lineage>
        <taxon>Eukaryota</taxon>
        <taxon>Metazoa</taxon>
        <taxon>Spiralia</taxon>
        <taxon>Gnathifera</taxon>
        <taxon>Rotifera</taxon>
        <taxon>Eurotatoria</taxon>
        <taxon>Bdelloidea</taxon>
        <taxon>Philodinida</taxon>
        <taxon>Philodinidae</taxon>
        <taxon>Didymodactylos</taxon>
    </lineage>
</organism>
<dbReference type="EMBL" id="CAJNOQ010011799">
    <property type="protein sequence ID" value="CAF1285414.1"/>
    <property type="molecule type" value="Genomic_DNA"/>
</dbReference>
<evidence type="ECO:0000313" key="2">
    <source>
        <dbReference type="EMBL" id="CAF1285414.1"/>
    </source>
</evidence>
<dbReference type="Proteomes" id="UP000663829">
    <property type="component" value="Unassembled WGS sequence"/>
</dbReference>
<comment type="caution">
    <text evidence="2">The sequence shown here is derived from an EMBL/GenBank/DDBJ whole genome shotgun (WGS) entry which is preliminary data.</text>
</comment>
<protein>
    <submittedName>
        <fullName evidence="2">Uncharacterized protein</fullName>
    </submittedName>
</protein>
<dbReference type="OrthoDB" id="9996517at2759"/>
<dbReference type="EMBL" id="CAJOBC010029899">
    <property type="protein sequence ID" value="CAF4085119.1"/>
    <property type="molecule type" value="Genomic_DNA"/>
</dbReference>
<dbReference type="SUPFAM" id="SSF101908">
    <property type="entry name" value="Putative isomerase YbhE"/>
    <property type="match status" value="1"/>
</dbReference>
<reference evidence="2" key="1">
    <citation type="submission" date="2021-02" db="EMBL/GenBank/DDBJ databases">
        <authorList>
            <person name="Nowell W R."/>
        </authorList>
    </citation>
    <scope>NUCLEOTIDE SEQUENCE</scope>
</reference>
<gene>
    <name evidence="2" type="ORF">GPM918_LOCUS27764</name>
    <name evidence="3" type="ORF">SRO942_LOCUS28148</name>
</gene>
<proteinExistence type="predicted"/>
<sequence length="426" mass="51204">MFEQQVFDICSNHMTISDYIRQFDLNNAKEKKLYEEINTWEQETIADVRRTAENIRSTLRSFISSFHANFNDDTKILIEKYKLEQQQNAEVQDVQSNLDKITNRLEKLQIEYEHYIADIKLIKRDHKRLLEIEAKYYTNHNLTIPIYQSSQECEEYVPITTFGKRISTQPKIELNIGRFWAMGGSNEYVILQEYENNLLTIFDRFANKQTITWHYDVVIRDIQWYDNLKNFFILIDKTLILFDPYTKQYDEVSQVQPYQNGIFRRCTCWNDRLFLSYFEQESCIEYWEISTWQMKQRWFTPITCKSNEIIACLRLNYENHLGLSIQDETIPRNRRFRFEIRDITMNNILHTLQLNVDYGIFSRMIPLHDNNWVVLNIDETCVFIIDDKCELKDRIDYQGGTLVNVALISSNTAVIRTTEKLYFYDI</sequence>
<dbReference type="Proteomes" id="UP000681722">
    <property type="component" value="Unassembled WGS sequence"/>
</dbReference>
<keyword evidence="4" id="KW-1185">Reference proteome</keyword>
<evidence type="ECO:0000313" key="3">
    <source>
        <dbReference type="EMBL" id="CAF4085119.1"/>
    </source>
</evidence>